<dbReference type="PANTHER" id="PTHR36837">
    <property type="entry name" value="POLY(3-HYDROXYALKANOATE) POLYMERASE SUBUNIT PHAC"/>
    <property type="match status" value="1"/>
</dbReference>
<dbReference type="SUPFAM" id="SSF53474">
    <property type="entry name" value="alpha/beta-Hydrolases"/>
    <property type="match status" value="1"/>
</dbReference>
<dbReference type="InterPro" id="IPR029058">
    <property type="entry name" value="AB_hydrolase_fold"/>
</dbReference>
<keyword evidence="3" id="KW-1185">Reference proteome</keyword>
<dbReference type="EMBL" id="LSTO01000001">
    <property type="protein sequence ID" value="OWW22044.1"/>
    <property type="molecule type" value="Genomic_DNA"/>
</dbReference>
<feature type="domain" description="AB hydrolase-1" evidence="1">
    <location>
        <begin position="91"/>
        <end position="170"/>
    </location>
</feature>
<dbReference type="Pfam" id="PF00561">
    <property type="entry name" value="Abhydrolase_1"/>
    <property type="match status" value="1"/>
</dbReference>
<dbReference type="InterPro" id="IPR000073">
    <property type="entry name" value="AB_hydrolase_1"/>
</dbReference>
<proteinExistence type="predicted"/>
<evidence type="ECO:0000259" key="1">
    <source>
        <dbReference type="Pfam" id="PF00561"/>
    </source>
</evidence>
<name>A0A254THF7_9BURK</name>
<sequence>MQTVSNGIRWWFESMDKARRRRGKAMDSLGYGPAESPYQTALALPGVCLRFYGGNPHSNSIALIVPAPIKRHYIWDLTPECSVVQHAMREDMQVYLAEWTEPGENQGLAEFAYKMLDQCVRAIRTKHPTGQIFLLSHSLGGIFAAIYSAMRPEQVSGLVLLEAPLHFGGASGSFTPLVTFGPRANTVARMFDKVPGSVLNMASVMASPATFQVERYGDFMASLGSTRTLRTHMLVERWMLDESPMPGRLFEQVVEDLYRKDSLMRGTLTIAGRTVSPRNVTAPLLSVYDPHSVVIPPDSVIAFHEATGSDEKRLLAYEGDTGVALAHVGALMGENAHRILWPQIFSWLAVMGARRH</sequence>
<gene>
    <name evidence="2" type="ORF">AYR66_23680</name>
</gene>
<reference evidence="2 3" key="1">
    <citation type="submission" date="2016-02" db="EMBL/GenBank/DDBJ databases">
        <authorList>
            <person name="Wen L."/>
            <person name="He K."/>
            <person name="Yang H."/>
        </authorList>
    </citation>
    <scope>NUCLEOTIDE SEQUENCE [LARGE SCALE GENOMIC DNA]</scope>
    <source>
        <strain evidence="2 3">TSA40</strain>
    </source>
</reference>
<evidence type="ECO:0000313" key="2">
    <source>
        <dbReference type="EMBL" id="OWW22044.1"/>
    </source>
</evidence>
<accession>A0A254THF7</accession>
<dbReference type="OrthoDB" id="9767934at2"/>
<dbReference type="PANTHER" id="PTHR36837:SF2">
    <property type="entry name" value="POLY(3-HYDROXYALKANOATE) POLYMERASE SUBUNIT PHAC"/>
    <property type="match status" value="1"/>
</dbReference>
<evidence type="ECO:0000313" key="3">
    <source>
        <dbReference type="Proteomes" id="UP000197535"/>
    </source>
</evidence>
<dbReference type="Proteomes" id="UP000197535">
    <property type="component" value="Unassembled WGS sequence"/>
</dbReference>
<dbReference type="AlphaFoldDB" id="A0A254THF7"/>
<dbReference type="InterPro" id="IPR051321">
    <property type="entry name" value="PHA/PHB_synthase"/>
</dbReference>
<organism evidence="2 3">
    <name type="scientific">Noviherbaspirillum denitrificans</name>
    <dbReference type="NCBI Taxonomy" id="1968433"/>
    <lineage>
        <taxon>Bacteria</taxon>
        <taxon>Pseudomonadati</taxon>
        <taxon>Pseudomonadota</taxon>
        <taxon>Betaproteobacteria</taxon>
        <taxon>Burkholderiales</taxon>
        <taxon>Oxalobacteraceae</taxon>
        <taxon>Noviherbaspirillum</taxon>
    </lineage>
</organism>
<dbReference type="RefSeq" id="WP_088708874.1">
    <property type="nucleotide sequence ID" value="NZ_LSTO01000001.1"/>
</dbReference>
<protein>
    <recommendedName>
        <fullName evidence="1">AB hydrolase-1 domain-containing protein</fullName>
    </recommendedName>
</protein>
<comment type="caution">
    <text evidence="2">The sequence shown here is derived from an EMBL/GenBank/DDBJ whole genome shotgun (WGS) entry which is preliminary data.</text>
</comment>
<dbReference type="Gene3D" id="3.40.50.1820">
    <property type="entry name" value="alpha/beta hydrolase"/>
    <property type="match status" value="1"/>
</dbReference>